<keyword evidence="2" id="KW-0472">Membrane</keyword>
<feature type="compositionally biased region" description="Basic residues" evidence="1">
    <location>
        <begin position="280"/>
        <end position="293"/>
    </location>
</feature>
<proteinExistence type="predicted"/>
<feature type="region of interest" description="Disordered" evidence="1">
    <location>
        <begin position="223"/>
        <end position="312"/>
    </location>
</feature>
<evidence type="ECO:0000313" key="3">
    <source>
        <dbReference type="EMBL" id="CAD8931881.1"/>
    </source>
</evidence>
<reference evidence="3" key="1">
    <citation type="submission" date="2021-01" db="EMBL/GenBank/DDBJ databases">
        <authorList>
            <person name="Corre E."/>
            <person name="Pelletier E."/>
            <person name="Niang G."/>
            <person name="Scheremetjew M."/>
            <person name="Finn R."/>
            <person name="Kale V."/>
            <person name="Holt S."/>
            <person name="Cochrane G."/>
            <person name="Meng A."/>
            <person name="Brown T."/>
            <person name="Cohen L."/>
        </authorList>
    </citation>
    <scope>NUCLEOTIDE SEQUENCE</scope>
    <source>
        <strain evidence="3">ECT3854</strain>
    </source>
</reference>
<sequence length="312" mass="35197">MYDNLCKELGIAWNYESPYNKMGVYTNCAMHAAGDRATYGCGPDNANTGGFCPQMTLAYSPRFSSEDHAAAYLARCNNYVDYWRSLYPSGVAVGTNHFCPDGGCLGLFLNRYDLFEVFLPDLGGAWVEYNQGSKAPTISPAPTFEGGCKDPRNSHLDRCFRPARRGPGQLKDQAWDALGSVGRLSIVIVCFMALTLAISMFVARARRKKRRGESYMQFLVRDMTRRKRKKHRGRHKTSRGAELAEGMLDRDRDSQSRRSRSRRSRSKAKTRSGSSLKSGRSSRSRSANRKQRRKEVLDLAERTSSDNRQQLV</sequence>
<feature type="transmembrane region" description="Helical" evidence="2">
    <location>
        <begin position="184"/>
        <end position="203"/>
    </location>
</feature>
<evidence type="ECO:0000256" key="1">
    <source>
        <dbReference type="SAM" id="MobiDB-lite"/>
    </source>
</evidence>
<dbReference type="EMBL" id="HBFW01004517">
    <property type="protein sequence ID" value="CAD8931881.1"/>
    <property type="molecule type" value="Transcribed_RNA"/>
</dbReference>
<name>A0A7S1GH83_CYCTE</name>
<keyword evidence="2" id="KW-1133">Transmembrane helix</keyword>
<feature type="compositionally biased region" description="Basic residues" evidence="1">
    <location>
        <begin position="257"/>
        <end position="270"/>
    </location>
</feature>
<gene>
    <name evidence="3" type="ORF">CTEN0397_LOCUS2904</name>
</gene>
<accession>A0A7S1GH83</accession>
<protein>
    <submittedName>
        <fullName evidence="3">Uncharacterized protein</fullName>
    </submittedName>
</protein>
<evidence type="ECO:0000256" key="2">
    <source>
        <dbReference type="SAM" id="Phobius"/>
    </source>
</evidence>
<feature type="compositionally biased region" description="Basic and acidic residues" evidence="1">
    <location>
        <begin position="294"/>
        <end position="305"/>
    </location>
</feature>
<feature type="compositionally biased region" description="Basic residues" evidence="1">
    <location>
        <begin position="224"/>
        <end position="238"/>
    </location>
</feature>
<dbReference type="AlphaFoldDB" id="A0A7S1GH83"/>
<feature type="compositionally biased region" description="Basic and acidic residues" evidence="1">
    <location>
        <begin position="247"/>
        <end position="256"/>
    </location>
</feature>
<keyword evidence="2" id="KW-0812">Transmembrane</keyword>
<organism evidence="3">
    <name type="scientific">Cyclophora tenuis</name>
    <name type="common">Marine diatom</name>
    <dbReference type="NCBI Taxonomy" id="216820"/>
    <lineage>
        <taxon>Eukaryota</taxon>
        <taxon>Sar</taxon>
        <taxon>Stramenopiles</taxon>
        <taxon>Ochrophyta</taxon>
        <taxon>Bacillariophyta</taxon>
        <taxon>Fragilariophyceae</taxon>
        <taxon>Fragilariophycidae</taxon>
        <taxon>Cyclophorales</taxon>
        <taxon>Cyclophoraceae</taxon>
        <taxon>Cyclophora</taxon>
    </lineage>
</organism>